<organism evidence="2 3">
    <name type="scientific">Arachis hypogaea</name>
    <name type="common">Peanut</name>
    <dbReference type="NCBI Taxonomy" id="3818"/>
    <lineage>
        <taxon>Eukaryota</taxon>
        <taxon>Viridiplantae</taxon>
        <taxon>Streptophyta</taxon>
        <taxon>Embryophyta</taxon>
        <taxon>Tracheophyta</taxon>
        <taxon>Spermatophyta</taxon>
        <taxon>Magnoliopsida</taxon>
        <taxon>eudicotyledons</taxon>
        <taxon>Gunneridae</taxon>
        <taxon>Pentapetalae</taxon>
        <taxon>rosids</taxon>
        <taxon>fabids</taxon>
        <taxon>Fabales</taxon>
        <taxon>Fabaceae</taxon>
        <taxon>Papilionoideae</taxon>
        <taxon>50 kb inversion clade</taxon>
        <taxon>dalbergioids sensu lato</taxon>
        <taxon>Dalbergieae</taxon>
        <taxon>Pterocarpus clade</taxon>
        <taxon>Arachis</taxon>
    </lineage>
</organism>
<accession>A0A444Z3F4</accession>
<proteinExistence type="predicted"/>
<evidence type="ECO:0000313" key="2">
    <source>
        <dbReference type="EMBL" id="RYR08574.1"/>
    </source>
</evidence>
<feature type="region of interest" description="Disordered" evidence="1">
    <location>
        <begin position="133"/>
        <end position="156"/>
    </location>
</feature>
<evidence type="ECO:0000256" key="1">
    <source>
        <dbReference type="SAM" id="MobiDB-lite"/>
    </source>
</evidence>
<reference evidence="2 3" key="1">
    <citation type="submission" date="2019-01" db="EMBL/GenBank/DDBJ databases">
        <title>Sequencing of cultivated peanut Arachis hypogaea provides insights into genome evolution and oil improvement.</title>
        <authorList>
            <person name="Chen X."/>
        </authorList>
    </citation>
    <scope>NUCLEOTIDE SEQUENCE [LARGE SCALE GENOMIC DNA]</scope>
    <source>
        <strain evidence="3">cv. Fuhuasheng</strain>
        <tissue evidence="2">Leaves</tissue>
    </source>
</reference>
<gene>
    <name evidence="2" type="ORF">Ahy_B05g076317</name>
</gene>
<sequence length="156" mass="17509">MESFGILCEQIVKVLVNRDICEIPQSLVLGRWTKKVKSTLNDASGFARDVVVISRQSVLMEFYKELAAVAARGSERFEETHDIIMGSYSSYKAADEGSGQLSKKKRQRCSVCSMKRHKKTTCPWQKDIDNVMENEADGSDDGDTYTELIADLDSDN</sequence>
<dbReference type="EMBL" id="SDMP01000015">
    <property type="protein sequence ID" value="RYR08574.1"/>
    <property type="molecule type" value="Genomic_DNA"/>
</dbReference>
<evidence type="ECO:0008006" key="4">
    <source>
        <dbReference type="Google" id="ProtNLM"/>
    </source>
</evidence>
<comment type="caution">
    <text evidence="2">The sequence shown here is derived from an EMBL/GenBank/DDBJ whole genome shotgun (WGS) entry which is preliminary data.</text>
</comment>
<protein>
    <recommendedName>
        <fullName evidence="4">Protein FAR1-RELATED SEQUENCE</fullName>
    </recommendedName>
</protein>
<dbReference type="AlphaFoldDB" id="A0A444Z3F4"/>
<name>A0A444Z3F4_ARAHY</name>
<keyword evidence="3" id="KW-1185">Reference proteome</keyword>
<evidence type="ECO:0000313" key="3">
    <source>
        <dbReference type="Proteomes" id="UP000289738"/>
    </source>
</evidence>
<dbReference type="Proteomes" id="UP000289738">
    <property type="component" value="Chromosome B05"/>
</dbReference>